<evidence type="ECO:0000313" key="1">
    <source>
        <dbReference type="EMBL" id="KFC79842.1"/>
    </source>
</evidence>
<gene>
    <name evidence="1" type="ORF">GEAM_2625</name>
</gene>
<sequence>MGPLNILGGLASSAAGSASSQALQAGSDAIQGQSVQDTLTKMERDRQNAQIAGVQGSATTFISAIQQNKISF</sequence>
<reference evidence="1 2" key="1">
    <citation type="submission" date="2014-05" db="EMBL/GenBank/DDBJ databases">
        <title>ATOL: Assembling a taxonomically balanced genome-scale reconstruction of the evolutionary history of the Enterobacteriaceae.</title>
        <authorList>
            <person name="Plunkett G.III."/>
            <person name="Neeno-Eckwall E.C."/>
            <person name="Glasner J.D."/>
            <person name="Perna N.T."/>
        </authorList>
    </citation>
    <scope>NUCLEOTIDE SEQUENCE [LARGE SCALE GENOMIC DNA]</scope>
    <source>
        <strain evidence="1 2">ATCC 33852</strain>
    </source>
</reference>
<dbReference type="STRING" id="910964.GEAM_2625"/>
<proteinExistence type="predicted"/>
<protein>
    <submittedName>
        <fullName evidence="1">Uncharacterized protein</fullName>
    </submittedName>
</protein>
<accession>A0A085G7Z7</accession>
<comment type="caution">
    <text evidence="1">The sequence shown here is derived from an EMBL/GenBank/DDBJ whole genome shotgun (WGS) entry which is preliminary data.</text>
</comment>
<dbReference type="EMBL" id="JMPJ01000063">
    <property type="protein sequence ID" value="KFC79842.1"/>
    <property type="molecule type" value="Genomic_DNA"/>
</dbReference>
<dbReference type="GeneID" id="78382844"/>
<organism evidence="1 2">
    <name type="scientific">Ewingella americana (strain ATCC 33852 / DSM 4580 / CCUG 14506 / JCM 5911 / LMG 7869 / NCTC 12157 / CDC 1468-78)</name>
    <dbReference type="NCBI Taxonomy" id="910964"/>
    <lineage>
        <taxon>Bacteria</taxon>
        <taxon>Pseudomonadati</taxon>
        <taxon>Pseudomonadota</taxon>
        <taxon>Gammaproteobacteria</taxon>
        <taxon>Enterobacterales</taxon>
        <taxon>Yersiniaceae</taxon>
        <taxon>Ewingella</taxon>
    </lineage>
</organism>
<evidence type="ECO:0000313" key="2">
    <source>
        <dbReference type="Proteomes" id="UP000028640"/>
    </source>
</evidence>
<keyword evidence="2" id="KW-1185">Reference proteome</keyword>
<name>A0A085G7Z7_EWIA3</name>
<dbReference type="RefSeq" id="WP_034792186.1">
    <property type="nucleotide sequence ID" value="NZ_JMPJ01000063.1"/>
</dbReference>
<dbReference type="AlphaFoldDB" id="A0A085G7Z7"/>
<dbReference type="Proteomes" id="UP000028640">
    <property type="component" value="Unassembled WGS sequence"/>
</dbReference>